<comment type="cofactor">
    <cofactor evidence="1">
        <name>Mg(2+)</name>
        <dbReference type="ChEBI" id="CHEBI:18420"/>
    </cofactor>
</comment>
<keyword evidence="2 3" id="KW-0378">Hydrolase</keyword>
<evidence type="ECO:0000256" key="1">
    <source>
        <dbReference type="ARBA" id="ARBA00001946"/>
    </source>
</evidence>
<name>A0A845PUH2_9FLAO</name>
<dbReference type="PRINTS" id="PR00502">
    <property type="entry name" value="NUDIXFAMILY"/>
</dbReference>
<proteinExistence type="inferred from homology"/>
<dbReference type="GO" id="GO:0016787">
    <property type="term" value="F:hydrolase activity"/>
    <property type="evidence" value="ECO:0007669"/>
    <property type="project" value="UniProtKB-KW"/>
</dbReference>
<evidence type="ECO:0000313" key="5">
    <source>
        <dbReference type="EMBL" id="NAW50743.1"/>
    </source>
</evidence>
<evidence type="ECO:0000259" key="4">
    <source>
        <dbReference type="PROSITE" id="PS51462"/>
    </source>
</evidence>
<dbReference type="AlphaFoldDB" id="A0A845PUH2"/>
<accession>A0A845PUH2</accession>
<reference evidence="5 6" key="1">
    <citation type="submission" date="2019-11" db="EMBL/GenBank/DDBJ databases">
        <title>Characterization of Elizabethkingia argenteiflava sp. nov., isolated from inner surface of Soybean Pods.</title>
        <authorList>
            <person name="Mo S."/>
        </authorList>
    </citation>
    <scope>NUCLEOTIDE SEQUENCE [LARGE SCALE GENOMIC DNA]</scope>
    <source>
        <strain evidence="5 6">YB22</strain>
    </source>
</reference>
<gene>
    <name evidence="5" type="ORF">GNY06_04880</name>
</gene>
<evidence type="ECO:0000256" key="2">
    <source>
        <dbReference type="ARBA" id="ARBA00022801"/>
    </source>
</evidence>
<dbReference type="EMBL" id="JAAABJ010000418">
    <property type="protein sequence ID" value="NAW50743.1"/>
    <property type="molecule type" value="Genomic_DNA"/>
</dbReference>
<keyword evidence="6" id="KW-1185">Reference proteome</keyword>
<feature type="domain" description="Nudix hydrolase" evidence="4">
    <location>
        <begin position="10"/>
        <end position="87"/>
    </location>
</feature>
<dbReference type="Gene3D" id="3.90.79.10">
    <property type="entry name" value="Nucleoside Triphosphate Pyrophosphohydrolase"/>
    <property type="match status" value="1"/>
</dbReference>
<dbReference type="PROSITE" id="PS51462">
    <property type="entry name" value="NUDIX"/>
    <property type="match status" value="1"/>
</dbReference>
<organism evidence="5 6">
    <name type="scientific">Elizabethkingia argenteiflava</name>
    <dbReference type="NCBI Taxonomy" id="2681556"/>
    <lineage>
        <taxon>Bacteria</taxon>
        <taxon>Pseudomonadati</taxon>
        <taxon>Bacteroidota</taxon>
        <taxon>Flavobacteriia</taxon>
        <taxon>Flavobacteriales</taxon>
        <taxon>Weeksellaceae</taxon>
        <taxon>Elizabethkingia</taxon>
    </lineage>
</organism>
<evidence type="ECO:0000313" key="6">
    <source>
        <dbReference type="Proteomes" id="UP000553459"/>
    </source>
</evidence>
<dbReference type="InterPro" id="IPR015797">
    <property type="entry name" value="NUDIX_hydrolase-like_dom_sf"/>
</dbReference>
<evidence type="ECO:0000256" key="3">
    <source>
        <dbReference type="RuleBase" id="RU003476"/>
    </source>
</evidence>
<comment type="caution">
    <text evidence="5">The sequence shown here is derived from an EMBL/GenBank/DDBJ whole genome shotgun (WGS) entry which is preliminary data.</text>
</comment>
<dbReference type="PANTHER" id="PTHR43046">
    <property type="entry name" value="GDP-MANNOSE MANNOSYL HYDROLASE"/>
    <property type="match status" value="1"/>
</dbReference>
<dbReference type="PROSITE" id="PS00893">
    <property type="entry name" value="NUDIX_BOX"/>
    <property type="match status" value="1"/>
</dbReference>
<dbReference type="Pfam" id="PF00293">
    <property type="entry name" value="NUDIX"/>
    <property type="match status" value="1"/>
</dbReference>
<protein>
    <submittedName>
        <fullName evidence="5">NUDIX domain-containing protein</fullName>
    </submittedName>
</protein>
<dbReference type="InterPro" id="IPR020476">
    <property type="entry name" value="Nudix_hydrolase"/>
</dbReference>
<dbReference type="PANTHER" id="PTHR43046:SF14">
    <property type="entry name" value="MUTT_NUDIX FAMILY PROTEIN"/>
    <property type="match status" value="1"/>
</dbReference>
<dbReference type="InterPro" id="IPR020084">
    <property type="entry name" value="NUDIX_hydrolase_CS"/>
</dbReference>
<dbReference type="SUPFAM" id="SSF55811">
    <property type="entry name" value="Nudix"/>
    <property type="match status" value="1"/>
</dbReference>
<dbReference type="InterPro" id="IPR000086">
    <property type="entry name" value="NUDIX_hydrolase_dom"/>
</dbReference>
<sequence length="87" mass="9999">MCDKAMNPIKYPISIKGVVVVNNQLVLLKNEREEWGTPRGRIEPGESPEDCLIREIKEELNITCEIDHLVDVWMYNIIGTLDVFIVT</sequence>
<comment type="similarity">
    <text evidence="3">Belongs to the Nudix hydrolase family.</text>
</comment>
<dbReference type="Proteomes" id="UP000553459">
    <property type="component" value="Unassembled WGS sequence"/>
</dbReference>